<organism evidence="2 3">
    <name type="scientific">Sphingosinicella rhizophila</name>
    <dbReference type="NCBI Taxonomy" id="3050082"/>
    <lineage>
        <taxon>Bacteria</taxon>
        <taxon>Pseudomonadati</taxon>
        <taxon>Pseudomonadota</taxon>
        <taxon>Alphaproteobacteria</taxon>
        <taxon>Sphingomonadales</taxon>
        <taxon>Sphingosinicellaceae</taxon>
        <taxon>Sphingosinicella</taxon>
    </lineage>
</organism>
<dbReference type="RefSeq" id="WP_315724989.1">
    <property type="nucleotide sequence ID" value="NZ_JAVUPU010000003.1"/>
</dbReference>
<reference evidence="2 3" key="1">
    <citation type="submission" date="2023-05" db="EMBL/GenBank/DDBJ databases">
        <authorList>
            <person name="Guo Y."/>
        </authorList>
    </citation>
    <scope>NUCLEOTIDE SEQUENCE [LARGE SCALE GENOMIC DNA]</scope>
    <source>
        <strain evidence="2 3">GR2756</strain>
    </source>
</reference>
<proteinExistence type="predicted"/>
<feature type="transmembrane region" description="Helical" evidence="1">
    <location>
        <begin position="25"/>
        <end position="43"/>
    </location>
</feature>
<gene>
    <name evidence="2" type="ORF">RQX22_07085</name>
</gene>
<evidence type="ECO:0000256" key="1">
    <source>
        <dbReference type="SAM" id="Phobius"/>
    </source>
</evidence>
<evidence type="ECO:0000313" key="2">
    <source>
        <dbReference type="EMBL" id="MDT9598706.1"/>
    </source>
</evidence>
<dbReference type="EMBL" id="JAVUPU010000003">
    <property type="protein sequence ID" value="MDT9598706.1"/>
    <property type="molecule type" value="Genomic_DNA"/>
</dbReference>
<comment type="caution">
    <text evidence="2">The sequence shown here is derived from an EMBL/GenBank/DDBJ whole genome shotgun (WGS) entry which is preliminary data.</text>
</comment>
<name>A0ABU3Q5M9_9SPHN</name>
<keyword evidence="3" id="KW-1185">Reference proteome</keyword>
<sequence length="165" mass="17754">MQKPDELELNSDRSFQSKLWRTQRLGWLLMIIVIVAALVGLTGKGGPLASNTLSGTGGTFTYPRVARWQSADELRLKVAGSTGGTATIELGTGLIDALAIERINPEPIRSVATAEGQRLEFEVGPGPEPKEIIISIRPSRPGWVRHALVRPGSGSPVYVSFLVLP</sequence>
<accession>A0ABU3Q5M9</accession>
<dbReference type="Proteomes" id="UP001259572">
    <property type="component" value="Unassembled WGS sequence"/>
</dbReference>
<keyword evidence="1" id="KW-0812">Transmembrane</keyword>
<evidence type="ECO:0000313" key="3">
    <source>
        <dbReference type="Proteomes" id="UP001259572"/>
    </source>
</evidence>
<keyword evidence="1" id="KW-1133">Transmembrane helix</keyword>
<protein>
    <submittedName>
        <fullName evidence="2">Uncharacterized protein</fullName>
    </submittedName>
</protein>
<keyword evidence="1" id="KW-0472">Membrane</keyword>